<dbReference type="InterPro" id="IPR036397">
    <property type="entry name" value="RNaseH_sf"/>
</dbReference>
<dbReference type="GO" id="GO:0003676">
    <property type="term" value="F:nucleic acid binding"/>
    <property type="evidence" value="ECO:0007669"/>
    <property type="project" value="InterPro"/>
</dbReference>
<dbReference type="NCBIfam" id="NF033545">
    <property type="entry name" value="transpos_IS630"/>
    <property type="match status" value="1"/>
</dbReference>
<dbReference type="InterPro" id="IPR012337">
    <property type="entry name" value="RNaseH-like_sf"/>
</dbReference>
<dbReference type="KEGG" id="kst:KSMBR1_4028"/>
<sequence length="224" mass="26423">MVHTLDRLGFTYKKTTIVPGKANPEKQKEFIEKYKQLKEEKAPGDKILFMDGVHPQHNSTSAYCWIEKGKKKEIPSNTGRKRINLNGAIDIETFEVTIREDESINAQSTIKLFHEIESRYAQAGTIYIISDNAKYYRSKLVKEYLANSRIKIKFLPSYSPNLNLIERLWKFFRKKILYNKYYDTYEKFKNKCLSFFKNINEYTDELSTLLTENFQIIGEQISKI</sequence>
<reference evidence="4" key="1">
    <citation type="submission" date="2017-10" db="EMBL/GenBank/DDBJ databases">
        <authorList>
            <person name="Frank J."/>
        </authorList>
    </citation>
    <scope>NUCLEOTIDE SEQUENCE [LARGE SCALE GENOMIC DNA]</scope>
</reference>
<evidence type="ECO:0000313" key="4">
    <source>
        <dbReference type="Proteomes" id="UP000221734"/>
    </source>
</evidence>
<dbReference type="InterPro" id="IPR038717">
    <property type="entry name" value="Tc1-like_DDE_dom"/>
</dbReference>
<name>A0A2C9CLG8_KUEST</name>
<dbReference type="EMBL" id="LT934425">
    <property type="protein sequence ID" value="SOH06500.1"/>
    <property type="molecule type" value="Genomic_DNA"/>
</dbReference>
<protein>
    <recommendedName>
        <fullName evidence="5">Tc1-like transposase DDE domain-containing protein</fullName>
    </recommendedName>
</protein>
<dbReference type="InterPro" id="IPR025959">
    <property type="entry name" value="Winged_HTH_dom"/>
</dbReference>
<evidence type="ECO:0000259" key="1">
    <source>
        <dbReference type="Pfam" id="PF13358"/>
    </source>
</evidence>
<accession>A0A2C9CLG8</accession>
<keyword evidence="4" id="KW-1185">Reference proteome</keyword>
<dbReference type="InterPro" id="IPR047655">
    <property type="entry name" value="Transpos_IS630-like"/>
</dbReference>
<dbReference type="OrthoDB" id="286470at2"/>
<evidence type="ECO:0008006" key="5">
    <source>
        <dbReference type="Google" id="ProtNLM"/>
    </source>
</evidence>
<dbReference type="Proteomes" id="UP000221734">
    <property type="component" value="Chromosome Kuenenia_stuttgartiensis_MBR1"/>
</dbReference>
<dbReference type="Gene3D" id="3.30.420.10">
    <property type="entry name" value="Ribonuclease H-like superfamily/Ribonuclease H"/>
    <property type="match status" value="1"/>
</dbReference>
<gene>
    <name evidence="3" type="ORF">KSMBR1_4028</name>
</gene>
<dbReference type="AlphaFoldDB" id="A0A2C9CLG8"/>
<evidence type="ECO:0000259" key="2">
    <source>
        <dbReference type="Pfam" id="PF13592"/>
    </source>
</evidence>
<organism evidence="3 4">
    <name type="scientific">Kuenenia stuttgartiensis</name>
    <dbReference type="NCBI Taxonomy" id="174633"/>
    <lineage>
        <taxon>Bacteria</taxon>
        <taxon>Pseudomonadati</taxon>
        <taxon>Planctomycetota</taxon>
        <taxon>Candidatus Brocadiia</taxon>
        <taxon>Candidatus Brocadiales</taxon>
        <taxon>Candidatus Brocadiaceae</taxon>
        <taxon>Candidatus Kuenenia</taxon>
    </lineage>
</organism>
<evidence type="ECO:0000313" key="3">
    <source>
        <dbReference type="EMBL" id="SOH06500.1"/>
    </source>
</evidence>
<feature type="domain" description="Tc1-like transposase DDE" evidence="1">
    <location>
        <begin position="47"/>
        <end position="188"/>
    </location>
</feature>
<dbReference type="Pfam" id="PF13592">
    <property type="entry name" value="HTH_33"/>
    <property type="match status" value="1"/>
</dbReference>
<dbReference type="Pfam" id="PF13358">
    <property type="entry name" value="DDE_3"/>
    <property type="match status" value="1"/>
</dbReference>
<dbReference type="SUPFAM" id="SSF53098">
    <property type="entry name" value="Ribonuclease H-like"/>
    <property type="match status" value="1"/>
</dbReference>
<feature type="domain" description="Winged helix-turn helix" evidence="2">
    <location>
        <begin position="4"/>
        <end position="34"/>
    </location>
</feature>
<proteinExistence type="predicted"/>